<gene>
    <name evidence="6 10" type="primary">adk</name>
    <name evidence="10" type="ORF">SERIO_v1c03060</name>
</gene>
<feature type="binding site" evidence="6">
    <location>
        <begin position="135"/>
        <end position="136"/>
    </location>
    <ligand>
        <name>ATP</name>
        <dbReference type="ChEBI" id="CHEBI:30616"/>
    </ligand>
</feature>
<dbReference type="EC" id="2.7.4.3" evidence="6 8"/>
<evidence type="ECO:0000256" key="5">
    <source>
        <dbReference type="ARBA" id="ARBA00022840"/>
    </source>
</evidence>
<dbReference type="NCBIfam" id="NF011100">
    <property type="entry name" value="PRK14527.1"/>
    <property type="match status" value="1"/>
</dbReference>
<dbReference type="Pfam" id="PF05191">
    <property type="entry name" value="ADK_lid"/>
    <property type="match status" value="1"/>
</dbReference>
<feature type="binding site" evidence="6">
    <location>
        <position position="170"/>
    </location>
    <ligand>
        <name>AMP</name>
        <dbReference type="ChEBI" id="CHEBI:456215"/>
    </ligand>
</feature>
<keyword evidence="2 6" id="KW-0545">Nucleotide biosynthesis</keyword>
<evidence type="ECO:0000256" key="3">
    <source>
        <dbReference type="ARBA" id="ARBA00022741"/>
    </source>
</evidence>
<evidence type="ECO:0000313" key="10">
    <source>
        <dbReference type="EMBL" id="AKM53890.1"/>
    </source>
</evidence>
<keyword evidence="4 6" id="KW-0418">Kinase</keyword>
<dbReference type="FunFam" id="3.40.50.300:FF:000106">
    <property type="entry name" value="Adenylate kinase mitochondrial"/>
    <property type="match status" value="1"/>
</dbReference>
<keyword evidence="6" id="KW-0479">Metal-binding</keyword>
<dbReference type="STRING" id="315358.SERIO_v1c03060"/>
<dbReference type="RefSeq" id="WP_047791156.1">
    <property type="nucleotide sequence ID" value="NZ_CP011856.1"/>
</dbReference>
<comment type="domain">
    <text evidence="6">Consists of three domains, a large central CORE domain and two small peripheral domains, NMPbind and LID, which undergo movements during catalysis. The LID domain closes over the site of phosphoryl transfer upon ATP binding. Assembling and dissambling the active center during each catalytic cycle provides an effective means to prevent ATP hydrolysis. Some bacteria have evolved a zinc-coordinating structure that stabilizes the LID domain.</text>
</comment>
<comment type="subcellular location">
    <subcellularLocation>
        <location evidence="6 8">Cytoplasm</location>
    </subcellularLocation>
</comment>
<dbReference type="Gene3D" id="3.40.50.300">
    <property type="entry name" value="P-loop containing nucleotide triphosphate hydrolases"/>
    <property type="match status" value="1"/>
</dbReference>
<feature type="binding site" evidence="6">
    <location>
        <position position="132"/>
    </location>
    <ligand>
        <name>Zn(2+)</name>
        <dbReference type="ChEBI" id="CHEBI:29105"/>
        <note>structural</note>
    </ligand>
</feature>
<dbReference type="SUPFAM" id="SSF52540">
    <property type="entry name" value="P-loop containing nucleoside triphosphate hydrolases"/>
    <property type="match status" value="1"/>
</dbReference>
<dbReference type="UniPathway" id="UPA00588">
    <property type="reaction ID" value="UER00649"/>
</dbReference>
<feature type="region of interest" description="NMP" evidence="6">
    <location>
        <begin position="31"/>
        <end position="60"/>
    </location>
</feature>
<feature type="binding site" evidence="6">
    <location>
        <position position="126"/>
    </location>
    <ligand>
        <name>ATP</name>
        <dbReference type="ChEBI" id="CHEBI:30616"/>
    </ligand>
</feature>
<comment type="function">
    <text evidence="6">Catalyzes the reversible transfer of the terminal phosphate group between ATP and AMP. Plays an important role in cellular energy homeostasis and in adenine nucleotide metabolism.</text>
</comment>
<dbReference type="NCBIfam" id="TIGR01351">
    <property type="entry name" value="adk"/>
    <property type="match status" value="1"/>
</dbReference>
<evidence type="ECO:0000256" key="8">
    <source>
        <dbReference type="RuleBase" id="RU003331"/>
    </source>
</evidence>
<keyword evidence="6" id="KW-0963">Cytoplasm</keyword>
<dbReference type="PROSITE" id="PS00113">
    <property type="entry name" value="ADENYLATE_KINASE"/>
    <property type="match status" value="1"/>
</dbReference>
<keyword evidence="5 6" id="KW-0067">ATP-binding</keyword>
<evidence type="ECO:0000256" key="7">
    <source>
        <dbReference type="RuleBase" id="RU003330"/>
    </source>
</evidence>
<feature type="binding site" evidence="6">
    <location>
        <position position="91"/>
    </location>
    <ligand>
        <name>AMP</name>
        <dbReference type="ChEBI" id="CHEBI:456215"/>
    </ligand>
</feature>
<comment type="similarity">
    <text evidence="6 7">Belongs to the adenylate kinase family.</text>
</comment>
<evidence type="ECO:0000256" key="2">
    <source>
        <dbReference type="ARBA" id="ARBA00022727"/>
    </source>
</evidence>
<dbReference type="GO" id="GO:0044209">
    <property type="term" value="P:AMP salvage"/>
    <property type="evidence" value="ECO:0007669"/>
    <property type="project" value="UniProtKB-UniRule"/>
</dbReference>
<feature type="binding site" evidence="6">
    <location>
        <position position="129"/>
    </location>
    <ligand>
        <name>Zn(2+)</name>
        <dbReference type="ChEBI" id="CHEBI:29105"/>
        <note>structural</note>
    </ligand>
</feature>
<dbReference type="EMBL" id="CP011856">
    <property type="protein sequence ID" value="AKM53890.1"/>
    <property type="molecule type" value="Genomic_DNA"/>
</dbReference>
<protein>
    <recommendedName>
        <fullName evidence="6 8">Adenylate kinase</fullName>
        <shortName evidence="6">AK</shortName>
        <ecNumber evidence="6 8">2.7.4.3</ecNumber>
    </recommendedName>
    <alternativeName>
        <fullName evidence="6">ATP-AMP transphosphorylase</fullName>
    </alternativeName>
    <alternativeName>
        <fullName evidence="6">ATP:AMP phosphotransferase</fullName>
    </alternativeName>
    <alternativeName>
        <fullName evidence="6">Adenylate monophosphate kinase</fullName>
    </alternativeName>
</protein>
<dbReference type="HAMAP" id="MF_00235">
    <property type="entry name" value="Adenylate_kinase_Adk"/>
    <property type="match status" value="1"/>
</dbReference>
<feature type="region of interest" description="LID" evidence="6">
    <location>
        <begin position="125"/>
        <end position="162"/>
    </location>
</feature>
<reference evidence="10 11" key="1">
    <citation type="journal article" date="2015" name="Genome Biol. Evol.">
        <title>Found and Lost: The Fates of Horizontally Acquired Genes in Arthropod-Symbiotic Spiroplasma.</title>
        <authorList>
            <person name="Lo W.S."/>
            <person name="Gasparich G.E."/>
            <person name="Kuo C.H."/>
        </authorList>
    </citation>
    <scope>NUCLEOTIDE SEQUENCE [LARGE SCALE GENOMIC DNA]</scope>
    <source>
        <strain evidence="11">TDA-040725-5</strain>
    </source>
</reference>
<evidence type="ECO:0000313" key="11">
    <source>
        <dbReference type="Proteomes" id="UP000035661"/>
    </source>
</evidence>
<evidence type="ECO:0000259" key="9">
    <source>
        <dbReference type="Pfam" id="PF05191"/>
    </source>
</evidence>
<dbReference type="GO" id="GO:0005524">
    <property type="term" value="F:ATP binding"/>
    <property type="evidence" value="ECO:0007669"/>
    <property type="project" value="UniProtKB-UniRule"/>
</dbReference>
<keyword evidence="6" id="KW-0862">Zinc</keyword>
<dbReference type="PANTHER" id="PTHR23359">
    <property type="entry name" value="NUCLEOTIDE KINASE"/>
    <property type="match status" value="1"/>
</dbReference>
<proteinExistence type="inferred from homology"/>
<accession>A0A0H3XHQ5</accession>
<dbReference type="InterPro" id="IPR007862">
    <property type="entry name" value="Adenylate_kinase_lid-dom"/>
</dbReference>
<feature type="binding site" evidence="6">
    <location>
        <position position="152"/>
    </location>
    <ligand>
        <name>Zn(2+)</name>
        <dbReference type="ChEBI" id="CHEBI:29105"/>
        <note>structural</note>
    </ligand>
</feature>
<dbReference type="NCBIfam" id="NF001381">
    <property type="entry name" value="PRK00279.1-3"/>
    <property type="match status" value="1"/>
</dbReference>
<dbReference type="InterPro" id="IPR033690">
    <property type="entry name" value="Adenylat_kinase_CS"/>
</dbReference>
<dbReference type="InterPro" id="IPR000850">
    <property type="entry name" value="Adenylat/UMP-CMP_kin"/>
</dbReference>
<organism evidence="10 11">
    <name type="scientific">Spiroplasma eriocheiris</name>
    <dbReference type="NCBI Taxonomy" id="315358"/>
    <lineage>
        <taxon>Bacteria</taxon>
        <taxon>Bacillati</taxon>
        <taxon>Mycoplasmatota</taxon>
        <taxon>Mollicutes</taxon>
        <taxon>Entomoplasmatales</taxon>
        <taxon>Spiroplasmataceae</taxon>
        <taxon>Spiroplasma</taxon>
    </lineage>
</organism>
<feature type="binding site" evidence="6">
    <location>
        <position position="37"/>
    </location>
    <ligand>
        <name>AMP</name>
        <dbReference type="ChEBI" id="CHEBI:456215"/>
    </ligand>
</feature>
<keyword evidence="3 6" id="KW-0547">Nucleotide-binding</keyword>
<dbReference type="PATRIC" id="fig|743698.3.peg.308"/>
<feature type="binding site" evidence="6">
    <location>
        <position position="159"/>
    </location>
    <ligand>
        <name>AMP</name>
        <dbReference type="ChEBI" id="CHEBI:456215"/>
    </ligand>
</feature>
<dbReference type="GO" id="GO:0005737">
    <property type="term" value="C:cytoplasm"/>
    <property type="evidence" value="ECO:0007669"/>
    <property type="project" value="UniProtKB-SubCell"/>
</dbReference>
<dbReference type="Pfam" id="PF00406">
    <property type="entry name" value="ADK"/>
    <property type="match status" value="1"/>
</dbReference>
<dbReference type="GO" id="GO:0004017">
    <property type="term" value="F:AMP kinase activity"/>
    <property type="evidence" value="ECO:0007669"/>
    <property type="project" value="UniProtKB-UniRule"/>
</dbReference>
<sequence>MRNIILLGAPGSGKGTQSEKIIAQFGYNHISTGDIIRDNIRNNTAKGNLAKKYSEQGKLVPDDLMIEMLEDYLQTVQGDIIWDGFPRTVNQAEKLDELLAKRNAKVDHTLYFEIAESKLIDRITGRLTCPTCKRTYHITFHPPKVAGICDYDQTPLVRRADDTAEKVQVRLAEYKRDTEPLVQYYLNKQNLSVIDADMEGDAVWNQIVAIIK</sequence>
<dbReference type="InterPro" id="IPR006259">
    <property type="entry name" value="Adenyl_kin_sub"/>
</dbReference>
<feature type="domain" description="Adenylate kinase active site lid" evidence="9">
    <location>
        <begin position="126"/>
        <end position="161"/>
    </location>
</feature>
<reference evidence="11" key="2">
    <citation type="submission" date="2015-06" db="EMBL/GenBank/DDBJ databases">
        <title>Complete genome sequence of Spiroplasma eriocheiris TDA-040725-5 (DSM 21848).</title>
        <authorList>
            <person name="Lo W.-S."/>
            <person name="Kuo C.-H."/>
        </authorList>
    </citation>
    <scope>NUCLEOTIDE SEQUENCE [LARGE SCALE GENOMIC DNA]</scope>
    <source>
        <strain evidence="11">TDA-040725-5</strain>
    </source>
</reference>
<feature type="binding site" evidence="6">
    <location>
        <position position="198"/>
    </location>
    <ligand>
        <name>ATP</name>
        <dbReference type="ChEBI" id="CHEBI:30616"/>
    </ligand>
</feature>
<evidence type="ECO:0000256" key="4">
    <source>
        <dbReference type="ARBA" id="ARBA00022777"/>
    </source>
</evidence>
<keyword evidence="1 6" id="KW-0808">Transferase</keyword>
<name>A0A0H3XHQ5_9MOLU</name>
<dbReference type="AlphaFoldDB" id="A0A0H3XHQ5"/>
<comment type="catalytic activity">
    <reaction evidence="6 8">
        <text>AMP + ATP = 2 ADP</text>
        <dbReference type="Rhea" id="RHEA:12973"/>
        <dbReference type="ChEBI" id="CHEBI:30616"/>
        <dbReference type="ChEBI" id="CHEBI:456215"/>
        <dbReference type="ChEBI" id="CHEBI:456216"/>
        <dbReference type="EC" id="2.7.4.3"/>
    </reaction>
</comment>
<comment type="subunit">
    <text evidence="6 8">Monomer.</text>
</comment>
<feature type="binding site" evidence="6">
    <location>
        <begin position="58"/>
        <end position="60"/>
    </location>
    <ligand>
        <name>AMP</name>
        <dbReference type="ChEBI" id="CHEBI:456215"/>
    </ligand>
</feature>
<dbReference type="InterPro" id="IPR027417">
    <property type="entry name" value="P-loop_NTPase"/>
</dbReference>
<feature type="binding site" evidence="6">
    <location>
        <position position="149"/>
    </location>
    <ligand>
        <name>Zn(2+)</name>
        <dbReference type="ChEBI" id="CHEBI:29105"/>
        <note>structural</note>
    </ligand>
</feature>
<evidence type="ECO:0000256" key="6">
    <source>
        <dbReference type="HAMAP-Rule" id="MF_00235"/>
    </source>
</evidence>
<dbReference type="GO" id="GO:0008270">
    <property type="term" value="F:zinc ion binding"/>
    <property type="evidence" value="ECO:0007669"/>
    <property type="project" value="UniProtKB-UniRule"/>
</dbReference>
<keyword evidence="11" id="KW-1185">Reference proteome</keyword>
<dbReference type="Proteomes" id="UP000035661">
    <property type="component" value="Chromosome"/>
</dbReference>
<dbReference type="KEGG" id="seri:SERIO_v1c03060"/>
<comment type="pathway">
    <text evidence="6">Purine metabolism; AMP biosynthesis via salvage pathway; AMP from ADP: step 1/1.</text>
</comment>
<dbReference type="CDD" id="cd01428">
    <property type="entry name" value="ADK"/>
    <property type="match status" value="1"/>
</dbReference>
<dbReference type="PRINTS" id="PR00094">
    <property type="entry name" value="ADENYLTKNASE"/>
</dbReference>
<feature type="binding site" evidence="6">
    <location>
        <begin position="11"/>
        <end position="16"/>
    </location>
    <ligand>
        <name>ATP</name>
        <dbReference type="ChEBI" id="CHEBI:30616"/>
    </ligand>
</feature>
<evidence type="ECO:0000256" key="1">
    <source>
        <dbReference type="ARBA" id="ARBA00022679"/>
    </source>
</evidence>
<feature type="binding site" evidence="6">
    <location>
        <position position="32"/>
    </location>
    <ligand>
        <name>AMP</name>
        <dbReference type="ChEBI" id="CHEBI:456215"/>
    </ligand>
</feature>
<feature type="binding site" evidence="6">
    <location>
        <begin position="84"/>
        <end position="87"/>
    </location>
    <ligand>
        <name>AMP</name>
        <dbReference type="ChEBI" id="CHEBI:456215"/>
    </ligand>
</feature>